<keyword evidence="4" id="KW-1185">Reference proteome</keyword>
<protein>
    <recommendedName>
        <fullName evidence="2">DUF6286 domain-containing protein</fullName>
    </recommendedName>
</protein>
<keyword evidence="1" id="KW-0812">Transmembrane</keyword>
<feature type="domain" description="DUF6286" evidence="2">
    <location>
        <begin position="69"/>
        <end position="171"/>
    </location>
</feature>
<feature type="transmembrane region" description="Helical" evidence="1">
    <location>
        <begin position="60"/>
        <end position="79"/>
    </location>
</feature>
<evidence type="ECO:0000259" key="2">
    <source>
        <dbReference type="Pfam" id="PF19803"/>
    </source>
</evidence>
<gene>
    <name evidence="3" type="ORF">SAMN05216215_100955</name>
</gene>
<keyword evidence="1" id="KW-1133">Transmembrane helix</keyword>
<evidence type="ECO:0000313" key="4">
    <source>
        <dbReference type="Proteomes" id="UP000199529"/>
    </source>
</evidence>
<dbReference type="OrthoDB" id="5191564at2"/>
<organism evidence="3 4">
    <name type="scientific">Saccharopolyspora shandongensis</name>
    <dbReference type="NCBI Taxonomy" id="418495"/>
    <lineage>
        <taxon>Bacteria</taxon>
        <taxon>Bacillati</taxon>
        <taxon>Actinomycetota</taxon>
        <taxon>Actinomycetes</taxon>
        <taxon>Pseudonocardiales</taxon>
        <taxon>Pseudonocardiaceae</taxon>
        <taxon>Saccharopolyspora</taxon>
    </lineage>
</organism>
<proteinExistence type="predicted"/>
<accession>A0A1H3AA90</accession>
<name>A0A1H3AA90_9PSEU</name>
<dbReference type="InterPro" id="IPR046253">
    <property type="entry name" value="DUF6286"/>
</dbReference>
<dbReference type="STRING" id="418495.SAMN05216215_100955"/>
<dbReference type="AlphaFoldDB" id="A0A1H3AA90"/>
<keyword evidence="1" id="KW-0472">Membrane</keyword>
<evidence type="ECO:0000256" key="1">
    <source>
        <dbReference type="SAM" id="Phobius"/>
    </source>
</evidence>
<dbReference type="Proteomes" id="UP000199529">
    <property type="component" value="Unassembled WGS sequence"/>
</dbReference>
<reference evidence="4" key="1">
    <citation type="submission" date="2016-10" db="EMBL/GenBank/DDBJ databases">
        <authorList>
            <person name="Varghese N."/>
            <person name="Submissions S."/>
        </authorList>
    </citation>
    <scope>NUCLEOTIDE SEQUENCE [LARGE SCALE GENOMIC DNA]</scope>
    <source>
        <strain evidence="4">CGMCC 4.3530</strain>
    </source>
</reference>
<sequence>MRLLVRLITTLLGLAVAAGGALLAIEAVWVLARPGTGGLIVPWQQVHTGLSSLSWHDPQVLATAAVVAVVGVLLVLIAIDAGAKDIRLHDPAPEVTVTTDRRSLARLVGHQVRDQDGVAVASVTAGSKRVQVKATAQFRESGDLRARLTETAEHAVQDLPLRSTPKVLVSVTVPKEQR</sequence>
<evidence type="ECO:0000313" key="3">
    <source>
        <dbReference type="EMBL" id="SDX26576.1"/>
    </source>
</evidence>
<dbReference type="EMBL" id="FNOK01000009">
    <property type="protein sequence ID" value="SDX26576.1"/>
    <property type="molecule type" value="Genomic_DNA"/>
</dbReference>
<dbReference type="Pfam" id="PF19803">
    <property type="entry name" value="DUF6286"/>
    <property type="match status" value="1"/>
</dbReference>
<dbReference type="RefSeq" id="WP_093264956.1">
    <property type="nucleotide sequence ID" value="NZ_FNOK01000009.1"/>
</dbReference>